<comment type="caution">
    <text evidence="1">The sequence shown here is derived from an EMBL/GenBank/DDBJ whole genome shotgun (WGS) entry which is preliminary data.</text>
</comment>
<sequence length="138" mass="15586">MSEDEEIQSIYEWIDADDYTTAELLIQRLRDQGCTRCELSLFEAICTYEKKDDAGCLRLLAEFLREAPGHPKRSYAIFTAAICLVNLGLERRALDLLRSLPSSYPDRGAELKNVRAVLAKRRAARVHADAIQALLEGD</sequence>
<dbReference type="Proteomes" id="UP001165653">
    <property type="component" value="Unassembled WGS sequence"/>
</dbReference>
<keyword evidence="2" id="KW-1185">Reference proteome</keyword>
<proteinExistence type="predicted"/>
<protein>
    <recommendedName>
        <fullName evidence="3">Tetratricopeptide repeat protein</fullName>
    </recommendedName>
</protein>
<accession>A0ABT3G8M4</accession>
<evidence type="ECO:0000313" key="2">
    <source>
        <dbReference type="Proteomes" id="UP001165653"/>
    </source>
</evidence>
<name>A0ABT3G8M4_9BACT</name>
<dbReference type="InterPro" id="IPR011990">
    <property type="entry name" value="TPR-like_helical_dom_sf"/>
</dbReference>
<evidence type="ECO:0008006" key="3">
    <source>
        <dbReference type="Google" id="ProtNLM"/>
    </source>
</evidence>
<organism evidence="1 2">
    <name type="scientific">Luteolibacter rhizosphaerae</name>
    <dbReference type="NCBI Taxonomy" id="2989719"/>
    <lineage>
        <taxon>Bacteria</taxon>
        <taxon>Pseudomonadati</taxon>
        <taxon>Verrucomicrobiota</taxon>
        <taxon>Verrucomicrobiia</taxon>
        <taxon>Verrucomicrobiales</taxon>
        <taxon>Verrucomicrobiaceae</taxon>
        <taxon>Luteolibacter</taxon>
    </lineage>
</organism>
<dbReference type="EMBL" id="JAPDDR010000013">
    <property type="protein sequence ID" value="MCW1916197.1"/>
    <property type="molecule type" value="Genomic_DNA"/>
</dbReference>
<reference evidence="1" key="1">
    <citation type="submission" date="2022-10" db="EMBL/GenBank/DDBJ databases">
        <title>Luteolibacter sp. GHJ8, whole genome shotgun sequencing project.</title>
        <authorList>
            <person name="Zhao G."/>
            <person name="Shen L."/>
        </authorList>
    </citation>
    <scope>NUCLEOTIDE SEQUENCE</scope>
    <source>
        <strain evidence="1">GHJ8</strain>
    </source>
</reference>
<dbReference type="RefSeq" id="WP_264515767.1">
    <property type="nucleotide sequence ID" value="NZ_JAPDDR010000013.1"/>
</dbReference>
<dbReference type="Gene3D" id="1.25.40.10">
    <property type="entry name" value="Tetratricopeptide repeat domain"/>
    <property type="match status" value="1"/>
</dbReference>
<gene>
    <name evidence="1" type="ORF">OJ996_21585</name>
</gene>
<evidence type="ECO:0000313" key="1">
    <source>
        <dbReference type="EMBL" id="MCW1916197.1"/>
    </source>
</evidence>
<dbReference type="SUPFAM" id="SSF48452">
    <property type="entry name" value="TPR-like"/>
    <property type="match status" value="1"/>
</dbReference>